<dbReference type="PANTHER" id="PTHR30532:SF1">
    <property type="entry name" value="IRON(3+)-HYDROXAMATE-BINDING PROTEIN FHUD"/>
    <property type="match status" value="1"/>
</dbReference>
<evidence type="ECO:0000256" key="2">
    <source>
        <dbReference type="ARBA" id="ARBA00008814"/>
    </source>
</evidence>
<evidence type="ECO:0000313" key="8">
    <source>
        <dbReference type="Proteomes" id="UP001171902"/>
    </source>
</evidence>
<feature type="signal peptide" evidence="5">
    <location>
        <begin position="1"/>
        <end position="27"/>
    </location>
</feature>
<feature type="domain" description="Fe/B12 periplasmic-binding" evidence="6">
    <location>
        <begin position="63"/>
        <end position="331"/>
    </location>
</feature>
<keyword evidence="4 5" id="KW-0732">Signal</keyword>
<sequence>MRIPHLKRSAVPAALAAAALLAASACGTTEEGAGDEATEAESGPVSVTDFLGRTVELDAPAAKVVTLEWAETEIAASLGVMPVGAADLEGYNTWVGASEPMDESVVDVGTRQEPSVDAIAGLSPDLIIMEPDDEALIEQIEAFAPVLVVEGSNAADNLARMQRDVDMIAELTGTTAEADALWAELQSKIDATRTAIEAAGTGSVPYLYADGWVEGDAISIRPFGSGSLVGALGTALGLENAWTGETDAAWGLGGTDVEGMAQYTDTELKFIYNNSYNDDIFNEKLVGNPIWDGLKFVKDGSMYELPHSVWTFGGPRSSGAVLDYFAEVYAS</sequence>
<accession>A0ABT7YNX3</accession>
<dbReference type="PROSITE" id="PS50983">
    <property type="entry name" value="FE_B12_PBP"/>
    <property type="match status" value="1"/>
</dbReference>
<evidence type="ECO:0000256" key="1">
    <source>
        <dbReference type="ARBA" id="ARBA00004196"/>
    </source>
</evidence>
<comment type="similarity">
    <text evidence="2">Belongs to the bacterial solute-binding protein 8 family.</text>
</comment>
<evidence type="ECO:0000259" key="6">
    <source>
        <dbReference type="PROSITE" id="PS50983"/>
    </source>
</evidence>
<dbReference type="Gene3D" id="3.40.50.1980">
    <property type="entry name" value="Nitrogenase molybdenum iron protein domain"/>
    <property type="match status" value="2"/>
</dbReference>
<keyword evidence="8" id="KW-1185">Reference proteome</keyword>
<dbReference type="SUPFAM" id="SSF53807">
    <property type="entry name" value="Helical backbone' metal receptor"/>
    <property type="match status" value="1"/>
</dbReference>
<dbReference type="InterPro" id="IPR002491">
    <property type="entry name" value="ABC_transptr_periplasmic_BD"/>
</dbReference>
<reference evidence="7" key="1">
    <citation type="submission" date="2023-06" db="EMBL/GenBank/DDBJ databases">
        <title>Gycomyces niveus sp.nov., a novel actinomycete isolated from soil in Shouguang.</title>
        <authorList>
            <person name="Yang X."/>
            <person name="Zhao J."/>
        </authorList>
    </citation>
    <scope>NUCLEOTIDE SEQUENCE</scope>
    <source>
        <strain evidence="7">NEAU C2</strain>
    </source>
</reference>
<comment type="caution">
    <text evidence="7">The sequence shown here is derived from an EMBL/GenBank/DDBJ whole genome shotgun (WGS) entry which is preliminary data.</text>
</comment>
<dbReference type="PANTHER" id="PTHR30532">
    <property type="entry name" value="IRON III DICITRATE-BINDING PERIPLASMIC PROTEIN"/>
    <property type="match status" value="1"/>
</dbReference>
<dbReference type="Pfam" id="PF01497">
    <property type="entry name" value="Peripla_BP_2"/>
    <property type="match status" value="1"/>
</dbReference>
<proteinExistence type="inferred from homology"/>
<evidence type="ECO:0000256" key="3">
    <source>
        <dbReference type="ARBA" id="ARBA00022448"/>
    </source>
</evidence>
<dbReference type="PROSITE" id="PS51257">
    <property type="entry name" value="PROKAR_LIPOPROTEIN"/>
    <property type="match status" value="1"/>
</dbReference>
<protein>
    <submittedName>
        <fullName evidence="7">Iron-siderophore ABC transporter substrate-binding protein</fullName>
    </submittedName>
</protein>
<keyword evidence="3" id="KW-0813">Transport</keyword>
<organism evidence="7 8">
    <name type="scientific">Glycomyces tritici</name>
    <dbReference type="NCBI Taxonomy" id="2665176"/>
    <lineage>
        <taxon>Bacteria</taxon>
        <taxon>Bacillati</taxon>
        <taxon>Actinomycetota</taxon>
        <taxon>Actinomycetes</taxon>
        <taxon>Glycomycetales</taxon>
        <taxon>Glycomycetaceae</taxon>
        <taxon>Glycomyces</taxon>
    </lineage>
</organism>
<dbReference type="InterPro" id="IPR051313">
    <property type="entry name" value="Bact_iron-sidero_bind"/>
</dbReference>
<dbReference type="EMBL" id="JAUEMJ010000002">
    <property type="protein sequence ID" value="MDN3240094.1"/>
    <property type="molecule type" value="Genomic_DNA"/>
</dbReference>
<dbReference type="Proteomes" id="UP001171902">
    <property type="component" value="Unassembled WGS sequence"/>
</dbReference>
<dbReference type="RefSeq" id="WP_289957141.1">
    <property type="nucleotide sequence ID" value="NZ_JAUEMJ010000002.1"/>
</dbReference>
<gene>
    <name evidence="7" type="ORF">QWI33_10175</name>
</gene>
<evidence type="ECO:0000256" key="4">
    <source>
        <dbReference type="ARBA" id="ARBA00022729"/>
    </source>
</evidence>
<evidence type="ECO:0000313" key="7">
    <source>
        <dbReference type="EMBL" id="MDN3240094.1"/>
    </source>
</evidence>
<comment type="subcellular location">
    <subcellularLocation>
        <location evidence="1">Cell envelope</location>
    </subcellularLocation>
</comment>
<evidence type="ECO:0000256" key="5">
    <source>
        <dbReference type="SAM" id="SignalP"/>
    </source>
</evidence>
<feature type="chain" id="PRO_5046627308" evidence="5">
    <location>
        <begin position="28"/>
        <end position="331"/>
    </location>
</feature>
<name>A0ABT7YNX3_9ACTN</name>
<dbReference type="CDD" id="cd01146">
    <property type="entry name" value="FhuD"/>
    <property type="match status" value="1"/>
</dbReference>